<accession>A0A4U7J5E7</accession>
<dbReference type="GO" id="GO:0003723">
    <property type="term" value="F:RNA binding"/>
    <property type="evidence" value="ECO:0007669"/>
    <property type="project" value="UniProtKB-KW"/>
</dbReference>
<dbReference type="Proteomes" id="UP000306409">
    <property type="component" value="Chromosome"/>
</dbReference>
<keyword evidence="3" id="KW-0051">Antiviral defense</keyword>
<keyword evidence="9" id="KW-1185">Reference proteome</keyword>
<dbReference type="PANTHER" id="PTHR36984">
    <property type="entry name" value="CRISPR-ASSOCIATED ENDORIBONUCLEASE CAS6 1"/>
    <property type="match status" value="1"/>
</dbReference>
<proteinExistence type="inferred from homology"/>
<feature type="domain" description="CRISPR associated protein Cas6 C-terminal" evidence="7">
    <location>
        <begin position="127"/>
        <end position="244"/>
    </location>
</feature>
<feature type="site" description="Transition state stabilizer" evidence="5">
    <location>
        <position position="53"/>
    </location>
</feature>
<gene>
    <name evidence="8" type="primary">cas6</name>
    <name evidence="8" type="ORF">EHE19_011520</name>
</gene>
<sequence length="252" mass="29504">MYCRLTISSSDKIVLPFQYNHIIQALLYKFINDEEYSNFLHNNGYTHNKRSFKLFSFSNIITKPLKIDRETKKFVFPEEISIYISCVDAEFLKYIFQSFAVSEKELRIHNNLAHISNVFFRQDVQNYKEEMEVRTLSPITTYSTLFSADGKKKTYYYTPYEEQFSENIRKNLIKKYCAFYDKEPEDTSFSIKPLGKIAERIIIYKGFVIKAYSGDFKISGSEELKKMAFASGIGSKNSQGFGFILPKDEEVL</sequence>
<evidence type="ECO:0000259" key="7">
    <source>
        <dbReference type="Pfam" id="PF01881"/>
    </source>
</evidence>
<dbReference type="AlphaFoldDB" id="A0A4U7J5E7"/>
<dbReference type="InterPro" id="IPR049435">
    <property type="entry name" value="Cas_Cas6_C"/>
</dbReference>
<feature type="active site" description="Proton donor" evidence="6">
    <location>
        <position position="41"/>
    </location>
</feature>
<evidence type="ECO:0000256" key="5">
    <source>
        <dbReference type="PIRSR" id="PIRSR005054-1"/>
    </source>
</evidence>
<dbReference type="OrthoDB" id="9797488at2"/>
<evidence type="ECO:0000313" key="9">
    <source>
        <dbReference type="Proteomes" id="UP000306409"/>
    </source>
</evidence>
<evidence type="ECO:0000256" key="1">
    <source>
        <dbReference type="ARBA" id="ARBA00005937"/>
    </source>
</evidence>
<evidence type="ECO:0000256" key="6">
    <source>
        <dbReference type="PIRSR" id="PIRSR005054-50"/>
    </source>
</evidence>
<keyword evidence="2" id="KW-0694">RNA-binding</keyword>
<dbReference type="Pfam" id="PF21350">
    <property type="entry name" value="Cas6_I-A"/>
    <property type="match status" value="1"/>
</dbReference>
<evidence type="ECO:0000313" key="8">
    <source>
        <dbReference type="EMBL" id="QNU65557.1"/>
    </source>
</evidence>
<name>A0A4U7J5E7_9FIRM</name>
<dbReference type="PANTHER" id="PTHR36984:SF1">
    <property type="entry name" value="CRISPR-ASSOCIATED ENDORIBONUCLEASE CAS6 1"/>
    <property type="match status" value="1"/>
</dbReference>
<comment type="similarity">
    <text evidence="1 4">Belongs to the CRISPR-associated protein Cas6/Cse3/CasE family.</text>
</comment>
<dbReference type="InterPro" id="IPR010156">
    <property type="entry name" value="CRISPR-assoc_prot_Cas6"/>
</dbReference>
<dbReference type="PIRSF" id="PIRSF005054">
    <property type="entry name" value="PF1131"/>
    <property type="match status" value="1"/>
</dbReference>
<reference evidence="8 9" key="1">
    <citation type="submission" date="2020-09" db="EMBL/GenBank/DDBJ databases">
        <title>Characterization and genome sequencing of Ruminiclostridium sp. nov. MA18.</title>
        <authorList>
            <person name="Rettenmaier R."/>
            <person name="Kowollik M.-L."/>
            <person name="Liebl W."/>
            <person name="Zverlov V."/>
        </authorList>
    </citation>
    <scope>NUCLEOTIDE SEQUENCE [LARGE SCALE GENOMIC DNA]</scope>
    <source>
        <strain evidence="8 9">MA18</strain>
    </source>
</reference>
<dbReference type="NCBIfam" id="TIGR01877">
    <property type="entry name" value="cas_cas6"/>
    <property type="match status" value="1"/>
</dbReference>
<dbReference type="GO" id="GO:0016788">
    <property type="term" value="F:hydrolase activity, acting on ester bonds"/>
    <property type="evidence" value="ECO:0007669"/>
    <property type="project" value="InterPro"/>
</dbReference>
<dbReference type="Gene3D" id="3.30.70.1900">
    <property type="match status" value="1"/>
</dbReference>
<dbReference type="InterPro" id="IPR045747">
    <property type="entry name" value="CRISPR-assoc_prot_Cas6_N_sf"/>
</dbReference>
<dbReference type="RefSeq" id="WP_137699222.1">
    <property type="nucleotide sequence ID" value="NZ_CP061336.1"/>
</dbReference>
<evidence type="ECO:0000256" key="2">
    <source>
        <dbReference type="ARBA" id="ARBA00022884"/>
    </source>
</evidence>
<dbReference type="KEGG" id="rher:EHE19_011520"/>
<dbReference type="Pfam" id="PF01881">
    <property type="entry name" value="Cas_Cas6_C"/>
    <property type="match status" value="1"/>
</dbReference>
<dbReference type="Gene3D" id="3.30.70.1890">
    <property type="match status" value="1"/>
</dbReference>
<dbReference type="GO" id="GO:0051607">
    <property type="term" value="P:defense response to virus"/>
    <property type="evidence" value="ECO:0007669"/>
    <property type="project" value="UniProtKB-KW"/>
</dbReference>
<comment type="function">
    <text evidence="4">CRISPR (clustered regularly interspaced short palindromic repeat), is an adaptive immune system that provides protection against mobile genetic elements (viruses, transposable elements and conjugative plasmids). CRISPR clusters contain sequences complementary to antecedent mobile elements and target invading nucleic acids. CRISPR clusters are transcribed and processed into CRISPR RNA (crRNA).</text>
</comment>
<dbReference type="EMBL" id="CP061336">
    <property type="protein sequence ID" value="QNU65557.1"/>
    <property type="molecule type" value="Genomic_DNA"/>
</dbReference>
<feature type="active site" description="Proton acceptor" evidence="6">
    <location>
        <position position="28"/>
    </location>
</feature>
<protein>
    <recommendedName>
        <fullName evidence="4">CRISPR-associated endoribonuclease</fullName>
    </recommendedName>
</protein>
<dbReference type="CDD" id="cd21140">
    <property type="entry name" value="Cas6_I-like"/>
    <property type="match status" value="1"/>
</dbReference>
<evidence type="ECO:0000256" key="3">
    <source>
        <dbReference type="ARBA" id="ARBA00023118"/>
    </source>
</evidence>
<organism evidence="8 9">
    <name type="scientific">Ruminiclostridium herbifermentans</name>
    <dbReference type="NCBI Taxonomy" id="2488810"/>
    <lineage>
        <taxon>Bacteria</taxon>
        <taxon>Bacillati</taxon>
        <taxon>Bacillota</taxon>
        <taxon>Clostridia</taxon>
        <taxon>Eubacteriales</taxon>
        <taxon>Oscillospiraceae</taxon>
        <taxon>Ruminiclostridium</taxon>
    </lineage>
</organism>
<evidence type="ECO:0000256" key="4">
    <source>
        <dbReference type="PIRNR" id="PIRNR005054"/>
    </source>
</evidence>